<dbReference type="Proteomes" id="UP000566819">
    <property type="component" value="Unassembled WGS sequence"/>
</dbReference>
<reference evidence="1 2" key="1">
    <citation type="submission" date="2020-03" db="EMBL/GenBank/DDBJ databases">
        <title>Draft Genome Sequence of Cudoniella acicularis.</title>
        <authorList>
            <person name="Buettner E."/>
            <person name="Kellner H."/>
        </authorList>
    </citation>
    <scope>NUCLEOTIDE SEQUENCE [LARGE SCALE GENOMIC DNA]</scope>
    <source>
        <strain evidence="1 2">DSM 108380</strain>
    </source>
</reference>
<name>A0A8H4RLY6_9HELO</name>
<comment type="caution">
    <text evidence="1">The sequence shown here is derived from an EMBL/GenBank/DDBJ whole genome shotgun (WGS) entry which is preliminary data.</text>
</comment>
<protein>
    <submittedName>
        <fullName evidence="1">Uncharacterized protein</fullName>
    </submittedName>
</protein>
<gene>
    <name evidence="1" type="ORF">G7Y89_g6591</name>
</gene>
<proteinExistence type="predicted"/>
<sequence length="157" mass="17488">MPFEKIASIPPSEGPGPSTNYGNDMQWHFAIFKDLTTEHSKMLRTGVQNGTAGAKPNSYETEATTWLLAVYYQFYLGEKNIWKKGDIFVFVQIIHEYYGRIISFVILAKLLSDEKKFGAGNSASKPGVEGQHLTKVDDIVKPNTVGKEVGSVISEQR</sequence>
<keyword evidence="2" id="KW-1185">Reference proteome</keyword>
<evidence type="ECO:0000313" key="1">
    <source>
        <dbReference type="EMBL" id="KAF4631533.1"/>
    </source>
</evidence>
<dbReference type="EMBL" id="JAAMPI010000434">
    <property type="protein sequence ID" value="KAF4631533.1"/>
    <property type="molecule type" value="Genomic_DNA"/>
</dbReference>
<organism evidence="1 2">
    <name type="scientific">Cudoniella acicularis</name>
    <dbReference type="NCBI Taxonomy" id="354080"/>
    <lineage>
        <taxon>Eukaryota</taxon>
        <taxon>Fungi</taxon>
        <taxon>Dikarya</taxon>
        <taxon>Ascomycota</taxon>
        <taxon>Pezizomycotina</taxon>
        <taxon>Leotiomycetes</taxon>
        <taxon>Helotiales</taxon>
        <taxon>Tricladiaceae</taxon>
        <taxon>Cudoniella</taxon>
    </lineage>
</organism>
<dbReference type="AlphaFoldDB" id="A0A8H4RLY6"/>
<evidence type="ECO:0000313" key="2">
    <source>
        <dbReference type="Proteomes" id="UP000566819"/>
    </source>
</evidence>
<dbReference type="OrthoDB" id="10253401at2759"/>
<accession>A0A8H4RLY6</accession>